<dbReference type="PANTHER" id="PTHR19328:SF13">
    <property type="entry name" value="HIPL1 PROTEIN"/>
    <property type="match status" value="1"/>
</dbReference>
<dbReference type="SUPFAM" id="SSF50952">
    <property type="entry name" value="Soluble quinoprotein glucose dehydrogenase"/>
    <property type="match status" value="1"/>
</dbReference>
<dbReference type="SUPFAM" id="SSF49299">
    <property type="entry name" value="PKD domain"/>
    <property type="match status" value="1"/>
</dbReference>
<proteinExistence type="predicted"/>
<reference evidence="3 4" key="1">
    <citation type="submission" date="2020-08" db="EMBL/GenBank/DDBJ databases">
        <authorList>
            <person name="Seo M.-J."/>
        </authorList>
    </citation>
    <scope>NUCLEOTIDE SEQUENCE [LARGE SCALE GENOMIC DNA]</scope>
    <source>
        <strain evidence="3 4">KIGAM211</strain>
    </source>
</reference>
<keyword evidence="1" id="KW-0732">Signal</keyword>
<dbReference type="InterPro" id="IPR011042">
    <property type="entry name" value="6-blade_b-propeller_TolB-like"/>
</dbReference>
<dbReference type="InterPro" id="IPR011041">
    <property type="entry name" value="Quinoprot_gluc/sorb_DH_b-prop"/>
</dbReference>
<evidence type="ECO:0000313" key="4">
    <source>
        <dbReference type="Proteomes" id="UP000523955"/>
    </source>
</evidence>
<dbReference type="InterPro" id="IPR013783">
    <property type="entry name" value="Ig-like_fold"/>
</dbReference>
<name>A0A7X0VBM4_9ACTN</name>
<organism evidence="3 4">
    <name type="scientific">Nocardioides luti</name>
    <dbReference type="NCBI Taxonomy" id="2761101"/>
    <lineage>
        <taxon>Bacteria</taxon>
        <taxon>Bacillati</taxon>
        <taxon>Actinomycetota</taxon>
        <taxon>Actinomycetes</taxon>
        <taxon>Propionibacteriales</taxon>
        <taxon>Nocardioidaceae</taxon>
        <taxon>Nocardioides</taxon>
    </lineage>
</organism>
<dbReference type="AlphaFoldDB" id="A0A7X0VBM4"/>
<accession>A0A7X0VBM4</accession>
<evidence type="ECO:0000259" key="2">
    <source>
        <dbReference type="PROSITE" id="PS50093"/>
    </source>
</evidence>
<dbReference type="Proteomes" id="UP000523955">
    <property type="component" value="Unassembled WGS sequence"/>
</dbReference>
<dbReference type="GO" id="GO:0005975">
    <property type="term" value="P:carbohydrate metabolic process"/>
    <property type="evidence" value="ECO:0007669"/>
    <property type="project" value="UniProtKB-ARBA"/>
</dbReference>
<dbReference type="InterPro" id="IPR035986">
    <property type="entry name" value="PKD_dom_sf"/>
</dbReference>
<dbReference type="EMBL" id="JACKXE010000001">
    <property type="protein sequence ID" value="MBB6628122.1"/>
    <property type="molecule type" value="Genomic_DNA"/>
</dbReference>
<dbReference type="SMART" id="SM00089">
    <property type="entry name" value="PKD"/>
    <property type="match status" value="1"/>
</dbReference>
<dbReference type="RefSeq" id="WP_185253206.1">
    <property type="nucleotide sequence ID" value="NZ_JACKXE010000001.1"/>
</dbReference>
<dbReference type="InterPro" id="IPR012938">
    <property type="entry name" value="Glc/Sorbosone_DH"/>
</dbReference>
<evidence type="ECO:0000313" key="3">
    <source>
        <dbReference type="EMBL" id="MBB6628122.1"/>
    </source>
</evidence>
<dbReference type="InterPro" id="IPR022409">
    <property type="entry name" value="PKD/Chitinase_dom"/>
</dbReference>
<sequence>MRTQLLGPVLVGALLATVLVPAPWATAHEKHAPLLPDRFRDQVVIGGLDQPTAMAFAPDGRVFVAEKTGVIKVFDGLDDTDADVFADLNVNVENFYDRGLLGLTLDPEFPARPYVYVSYAYNHVLGDPAPAPRWGEPGQYYDDCPDPPGADDQGCVVSGRVSRLTADGNQVTGEEQVLVEDYCLQFPSHATGTVAFGPDGALYASAGEGANYNYEDYGQTGNPCGDPVDEGGALRAQDLRTGGDPVGLNGTVIRIDPDTGLGAPGNPLASSPDLNARRIIADGFRNPFRFAFRPGTSQVVVGDVGSFQYEELNTLPTTTPDQVVDFGWPCYEGAGRNPGWDVLDKPVCEDLYAEGSARSPTFQYDARGGEVAPDESCPVGSSAISGVAFPTASSYPARFRDALVFSDYARGCIWALGKKKDGSPDPGTVRILVEGASSPVNLVTGPGGDLFYAELGVNGLGYPAVGAGAIHRIHYYRGNQPPVVDLTTDRVSGPLRLAVQLDASGSTDPDGDALSYAWDLDGDGQFDDATGAKVTRTFTREINYRVGVRVSDPSGASDTALVTVYAGDTAPTLTVASPAASLRWSVGQSIHLEASATDPEEDGGVVPEERMAWHLTIRHCPAICHSHPTDQWIGQSVVDVEAPDHEYPSYLLVTASATDSRGLTTTRSIQLSPRKARLGFTTKPVGLRVSVAGARERAPLHRTFIRGGHFTLSAPKKQRWHGHRYRFVRWSDGRARTHVVVAEPGARDYRAVYRRVR</sequence>
<keyword evidence="4" id="KW-1185">Reference proteome</keyword>
<gene>
    <name evidence="3" type="ORF">H5V45_12405</name>
</gene>
<dbReference type="CDD" id="cd00146">
    <property type="entry name" value="PKD"/>
    <property type="match status" value="1"/>
</dbReference>
<comment type="caution">
    <text evidence="3">The sequence shown here is derived from an EMBL/GenBank/DDBJ whole genome shotgun (WGS) entry which is preliminary data.</text>
</comment>
<feature type="signal peptide" evidence="1">
    <location>
        <begin position="1"/>
        <end position="27"/>
    </location>
</feature>
<feature type="chain" id="PRO_5031239026" evidence="1">
    <location>
        <begin position="28"/>
        <end position="757"/>
    </location>
</feature>
<dbReference type="Pfam" id="PF18911">
    <property type="entry name" value="PKD_4"/>
    <property type="match status" value="1"/>
</dbReference>
<dbReference type="PANTHER" id="PTHR19328">
    <property type="entry name" value="HEDGEHOG-INTERACTING PROTEIN"/>
    <property type="match status" value="1"/>
</dbReference>
<evidence type="ECO:0000256" key="1">
    <source>
        <dbReference type="SAM" id="SignalP"/>
    </source>
</evidence>
<dbReference type="Gene3D" id="2.120.10.30">
    <property type="entry name" value="TolB, C-terminal domain"/>
    <property type="match status" value="1"/>
</dbReference>
<protein>
    <submittedName>
        <fullName evidence="3">PQQ-dependent sugar dehydrogenase</fullName>
    </submittedName>
</protein>
<dbReference type="InterPro" id="IPR000601">
    <property type="entry name" value="PKD_dom"/>
</dbReference>
<feature type="domain" description="PKD" evidence="2">
    <location>
        <begin position="482"/>
        <end position="564"/>
    </location>
</feature>
<dbReference type="PROSITE" id="PS50093">
    <property type="entry name" value="PKD"/>
    <property type="match status" value="1"/>
</dbReference>
<dbReference type="Pfam" id="PF07995">
    <property type="entry name" value="GSDH"/>
    <property type="match status" value="1"/>
</dbReference>
<dbReference type="Gene3D" id="2.60.40.10">
    <property type="entry name" value="Immunoglobulins"/>
    <property type="match status" value="1"/>
</dbReference>